<evidence type="ECO:0000256" key="10">
    <source>
        <dbReference type="ARBA" id="ARBA00022989"/>
    </source>
</evidence>
<dbReference type="SMART" id="SM00304">
    <property type="entry name" value="HAMP"/>
    <property type="match status" value="1"/>
</dbReference>
<dbReference type="PRINTS" id="PR00344">
    <property type="entry name" value="BCTRLSENSOR"/>
</dbReference>
<evidence type="ECO:0000259" key="15">
    <source>
        <dbReference type="PROSITE" id="PS50885"/>
    </source>
</evidence>
<dbReference type="InterPro" id="IPR003661">
    <property type="entry name" value="HisK_dim/P_dom"/>
</dbReference>
<dbReference type="Pfam" id="PF02518">
    <property type="entry name" value="HATPase_c"/>
    <property type="match status" value="1"/>
</dbReference>
<keyword evidence="11" id="KW-0902">Two-component regulatory system</keyword>
<dbReference type="CDD" id="cd00082">
    <property type="entry name" value="HisKA"/>
    <property type="match status" value="1"/>
</dbReference>
<dbReference type="GO" id="GO:0005886">
    <property type="term" value="C:plasma membrane"/>
    <property type="evidence" value="ECO:0007669"/>
    <property type="project" value="TreeGrafter"/>
</dbReference>
<proteinExistence type="predicted"/>
<protein>
    <recommendedName>
        <fullName evidence="3">histidine kinase</fullName>
        <ecNumber evidence="3">2.7.13.3</ecNumber>
    </recommendedName>
</protein>
<dbReference type="GO" id="GO:0000155">
    <property type="term" value="F:phosphorelay sensor kinase activity"/>
    <property type="evidence" value="ECO:0007669"/>
    <property type="project" value="InterPro"/>
</dbReference>
<dbReference type="InterPro" id="IPR005467">
    <property type="entry name" value="His_kinase_dom"/>
</dbReference>
<gene>
    <name evidence="16" type="ORF">MJ956_07890</name>
</gene>
<dbReference type="SUPFAM" id="SSF47384">
    <property type="entry name" value="Homodimeric domain of signal transducing histidine kinase"/>
    <property type="match status" value="1"/>
</dbReference>
<dbReference type="PROSITE" id="PS50885">
    <property type="entry name" value="HAMP"/>
    <property type="match status" value="1"/>
</dbReference>
<keyword evidence="5" id="KW-0808">Transferase</keyword>
<evidence type="ECO:0000256" key="2">
    <source>
        <dbReference type="ARBA" id="ARBA00004141"/>
    </source>
</evidence>
<dbReference type="SMART" id="SM00387">
    <property type="entry name" value="HATPase_c"/>
    <property type="match status" value="1"/>
</dbReference>
<dbReference type="InterPro" id="IPR036097">
    <property type="entry name" value="HisK_dim/P_sf"/>
</dbReference>
<evidence type="ECO:0000256" key="9">
    <source>
        <dbReference type="ARBA" id="ARBA00022840"/>
    </source>
</evidence>
<dbReference type="InterPro" id="IPR036890">
    <property type="entry name" value="HATPase_C_sf"/>
</dbReference>
<evidence type="ECO:0000256" key="13">
    <source>
        <dbReference type="SAM" id="Phobius"/>
    </source>
</evidence>
<keyword evidence="10 13" id="KW-1133">Transmembrane helix</keyword>
<evidence type="ECO:0000256" key="12">
    <source>
        <dbReference type="ARBA" id="ARBA00023136"/>
    </source>
</evidence>
<evidence type="ECO:0000256" key="4">
    <source>
        <dbReference type="ARBA" id="ARBA00022553"/>
    </source>
</evidence>
<dbReference type="GO" id="GO:0005524">
    <property type="term" value="F:ATP binding"/>
    <property type="evidence" value="ECO:0007669"/>
    <property type="project" value="UniProtKB-KW"/>
</dbReference>
<dbReference type="EC" id="2.7.13.3" evidence="3"/>
<dbReference type="Gene3D" id="3.30.565.10">
    <property type="entry name" value="Histidine kinase-like ATPase, C-terminal domain"/>
    <property type="match status" value="1"/>
</dbReference>
<dbReference type="EMBL" id="JALHBS010000043">
    <property type="protein sequence ID" value="MCP3055073.1"/>
    <property type="molecule type" value="Genomic_DNA"/>
</dbReference>
<evidence type="ECO:0000256" key="5">
    <source>
        <dbReference type="ARBA" id="ARBA00022679"/>
    </source>
</evidence>
<keyword evidence="8 16" id="KW-0418">Kinase</keyword>
<dbReference type="SMART" id="SM00388">
    <property type="entry name" value="HisKA"/>
    <property type="match status" value="1"/>
</dbReference>
<reference evidence="16" key="1">
    <citation type="submission" date="2022-03" db="EMBL/GenBank/DDBJ databases">
        <title>Aurantimonas Liuensis sp. Nov., isolated from the hadal seawater of the Mariana Trench.</title>
        <authorList>
            <person name="Liu R."/>
        </authorList>
    </citation>
    <scope>NUCLEOTIDE SEQUENCE</scope>
    <source>
        <strain evidence="16">LRZ36</strain>
    </source>
</reference>
<keyword evidence="6 13" id="KW-0812">Transmembrane</keyword>
<dbReference type="InterPro" id="IPR050428">
    <property type="entry name" value="TCS_sensor_his_kinase"/>
</dbReference>
<feature type="transmembrane region" description="Helical" evidence="13">
    <location>
        <begin position="158"/>
        <end position="177"/>
    </location>
</feature>
<evidence type="ECO:0000259" key="14">
    <source>
        <dbReference type="PROSITE" id="PS50109"/>
    </source>
</evidence>
<dbReference type="Gene3D" id="1.10.287.130">
    <property type="match status" value="1"/>
</dbReference>
<dbReference type="PROSITE" id="PS50109">
    <property type="entry name" value="HIS_KIN"/>
    <property type="match status" value="1"/>
</dbReference>
<feature type="transmembrane region" description="Helical" evidence="13">
    <location>
        <begin position="9"/>
        <end position="30"/>
    </location>
</feature>
<name>A0A9X2KE55_9HYPH</name>
<evidence type="ECO:0000256" key="3">
    <source>
        <dbReference type="ARBA" id="ARBA00012438"/>
    </source>
</evidence>
<dbReference type="SUPFAM" id="SSF55874">
    <property type="entry name" value="ATPase domain of HSP90 chaperone/DNA topoisomerase II/histidine kinase"/>
    <property type="match status" value="1"/>
</dbReference>
<comment type="caution">
    <text evidence="16">The sequence shown here is derived from an EMBL/GenBank/DDBJ whole genome shotgun (WGS) entry which is preliminary data.</text>
</comment>
<dbReference type="PANTHER" id="PTHR45436:SF14">
    <property type="entry name" value="SENSOR PROTEIN QSEC"/>
    <property type="match status" value="1"/>
</dbReference>
<evidence type="ECO:0000313" key="16">
    <source>
        <dbReference type="EMBL" id="MCP3055073.1"/>
    </source>
</evidence>
<accession>A0A9X2KE55</accession>
<evidence type="ECO:0000256" key="7">
    <source>
        <dbReference type="ARBA" id="ARBA00022741"/>
    </source>
</evidence>
<keyword evidence="9" id="KW-0067">ATP-binding</keyword>
<dbReference type="Pfam" id="PF08521">
    <property type="entry name" value="2CSK_N"/>
    <property type="match status" value="1"/>
</dbReference>
<evidence type="ECO:0000256" key="1">
    <source>
        <dbReference type="ARBA" id="ARBA00000085"/>
    </source>
</evidence>
<evidence type="ECO:0000256" key="8">
    <source>
        <dbReference type="ARBA" id="ARBA00022777"/>
    </source>
</evidence>
<organism evidence="16 17">
    <name type="scientific">Aurantimonas marianensis</name>
    <dbReference type="NCBI Taxonomy" id="2920428"/>
    <lineage>
        <taxon>Bacteria</taxon>
        <taxon>Pseudomonadati</taxon>
        <taxon>Pseudomonadota</taxon>
        <taxon>Alphaproteobacteria</taxon>
        <taxon>Hyphomicrobiales</taxon>
        <taxon>Aurantimonadaceae</taxon>
        <taxon>Aurantimonas</taxon>
    </lineage>
</organism>
<comment type="subcellular location">
    <subcellularLocation>
        <location evidence="2">Membrane</location>
        <topology evidence="2">Multi-pass membrane protein</topology>
    </subcellularLocation>
</comment>
<evidence type="ECO:0000256" key="6">
    <source>
        <dbReference type="ARBA" id="ARBA00022692"/>
    </source>
</evidence>
<dbReference type="InterPro" id="IPR004358">
    <property type="entry name" value="Sig_transdc_His_kin-like_C"/>
</dbReference>
<evidence type="ECO:0000313" key="17">
    <source>
        <dbReference type="Proteomes" id="UP001155220"/>
    </source>
</evidence>
<sequence length="445" mass="48143">MMRSLKGRLFIILVAMTGLVWLSATAWIYLNTRAEVERVLDARLMEAARMVSSLIDSQEIDVAIATLDPPTIAADPHSPYERQLTCQIWSLTGSLIGRSDGAPNQRLSDHADGFAERVIDGRAWRVYAVTNTKLGVQVLVGDNLDIRARLVRDVVKGLLLPMVPIVPALAALIWFGVGRGMRPLDQLAEGLERREAEDLHPIAADHAASEIRPVAAALNGLFGRVQEARERERHFLTYAAHELRTPLAGLKTQAEISLKTDQETVRTAALKQIVTAVERTSRLVRQLLDTAEAEAAAAGARSGTVHLSSFLRDTVADQAGRLEATGGRLVFDASLDGVEIVSKEILLALAVRNLVENAINHSPKGGVVVLRWSPENAIVVEDEGAGMPPGEIERATDRFFRGSNRSPVGSGLGLSIAKLCAERLGGALELASRAPRGFRASLRLA</sequence>
<keyword evidence="12 13" id="KW-0472">Membrane</keyword>
<keyword evidence="17" id="KW-1185">Reference proteome</keyword>
<dbReference type="InterPro" id="IPR003594">
    <property type="entry name" value="HATPase_dom"/>
</dbReference>
<dbReference type="InterPro" id="IPR003660">
    <property type="entry name" value="HAMP_dom"/>
</dbReference>
<dbReference type="AlphaFoldDB" id="A0A9X2KE55"/>
<keyword evidence="4" id="KW-0597">Phosphoprotein</keyword>
<comment type="catalytic activity">
    <reaction evidence="1">
        <text>ATP + protein L-histidine = ADP + protein N-phospho-L-histidine.</text>
        <dbReference type="EC" id="2.7.13.3"/>
    </reaction>
</comment>
<dbReference type="InterPro" id="IPR013727">
    <property type="entry name" value="2CSK_N"/>
</dbReference>
<dbReference type="RefSeq" id="WP_253963937.1">
    <property type="nucleotide sequence ID" value="NZ_JALHBS010000043.1"/>
</dbReference>
<feature type="domain" description="HAMP" evidence="15">
    <location>
        <begin position="178"/>
        <end position="230"/>
    </location>
</feature>
<dbReference type="Proteomes" id="UP001155220">
    <property type="component" value="Unassembled WGS sequence"/>
</dbReference>
<dbReference type="PANTHER" id="PTHR45436">
    <property type="entry name" value="SENSOR HISTIDINE KINASE YKOH"/>
    <property type="match status" value="1"/>
</dbReference>
<evidence type="ECO:0000256" key="11">
    <source>
        <dbReference type="ARBA" id="ARBA00023012"/>
    </source>
</evidence>
<feature type="domain" description="Histidine kinase" evidence="14">
    <location>
        <begin position="238"/>
        <end position="445"/>
    </location>
</feature>
<dbReference type="Pfam" id="PF00512">
    <property type="entry name" value="HisKA"/>
    <property type="match status" value="1"/>
</dbReference>
<keyword evidence="7" id="KW-0547">Nucleotide-binding</keyword>